<organism evidence="1 2">
    <name type="scientific">Bifidobacterium gallicum DSM 20093 = LMG 11596</name>
    <dbReference type="NCBI Taxonomy" id="561180"/>
    <lineage>
        <taxon>Bacteria</taxon>
        <taxon>Bacillati</taxon>
        <taxon>Actinomycetota</taxon>
        <taxon>Actinomycetes</taxon>
        <taxon>Bifidobacteriales</taxon>
        <taxon>Bifidobacteriaceae</taxon>
        <taxon>Bifidobacterium</taxon>
    </lineage>
</organism>
<reference evidence="1 2" key="1">
    <citation type="submission" date="2009-11" db="EMBL/GenBank/DDBJ databases">
        <authorList>
            <person name="Weinstock G."/>
            <person name="Sodergren E."/>
            <person name="Clifton S."/>
            <person name="Fulton L."/>
            <person name="Fulton B."/>
            <person name="Courtney L."/>
            <person name="Fronick C."/>
            <person name="Harrison M."/>
            <person name="Strong C."/>
            <person name="Farmer C."/>
            <person name="Delahaunty K."/>
            <person name="Markovic C."/>
            <person name="Hall O."/>
            <person name="Minx P."/>
            <person name="Tomlinson C."/>
            <person name="Mitreva M."/>
            <person name="Nelson J."/>
            <person name="Hou S."/>
            <person name="Wollam A."/>
            <person name="Pepin K.H."/>
            <person name="Johnson M."/>
            <person name="Bhonagiri V."/>
            <person name="Nash W.E."/>
            <person name="Warren W."/>
            <person name="Chinwalla A."/>
            <person name="Mardis E.R."/>
            <person name="Wilson R.K."/>
        </authorList>
    </citation>
    <scope>NUCLEOTIDE SEQUENCE [LARGE SCALE GENOMIC DNA]</scope>
    <source>
        <strain evidence="1 2">DSM 20093</strain>
    </source>
</reference>
<gene>
    <name evidence="1" type="ORF">BIFGAL_03854</name>
</gene>
<comment type="caution">
    <text evidence="1">The sequence shown here is derived from an EMBL/GenBank/DDBJ whole genome shotgun (WGS) entry which is preliminary data.</text>
</comment>
<dbReference type="AlphaFoldDB" id="D1NVG5"/>
<name>D1NVG5_9BIFI</name>
<dbReference type="EMBL" id="ABXB03000003">
    <property type="protein sequence ID" value="EFA22816.1"/>
    <property type="molecule type" value="Genomic_DNA"/>
</dbReference>
<dbReference type="Proteomes" id="UP000003656">
    <property type="component" value="Unassembled WGS sequence"/>
</dbReference>
<accession>D1NVG5</accession>
<evidence type="ECO:0000313" key="1">
    <source>
        <dbReference type="EMBL" id="EFA22816.1"/>
    </source>
</evidence>
<evidence type="ECO:0000313" key="2">
    <source>
        <dbReference type="Proteomes" id="UP000003656"/>
    </source>
</evidence>
<sequence length="54" mass="6462">MNYKAWQHRMRWRRVDAYVWVCREITMQSSSATTAEWQMQAQRIPANMSGTQAL</sequence>
<proteinExistence type="predicted"/>
<protein>
    <submittedName>
        <fullName evidence="1">Uncharacterized protein</fullName>
    </submittedName>
</protein>